<evidence type="ECO:0008006" key="5">
    <source>
        <dbReference type="Google" id="ProtNLM"/>
    </source>
</evidence>
<evidence type="ECO:0000256" key="2">
    <source>
        <dbReference type="SAM" id="Phobius"/>
    </source>
</evidence>
<evidence type="ECO:0000256" key="1">
    <source>
        <dbReference type="SAM" id="MobiDB-lite"/>
    </source>
</evidence>
<reference evidence="3 4" key="1">
    <citation type="submission" date="2019-02" db="EMBL/GenBank/DDBJ databases">
        <title>Deep-cultivation of Planctomycetes and their phenomic and genomic characterization uncovers novel biology.</title>
        <authorList>
            <person name="Wiegand S."/>
            <person name="Jogler M."/>
            <person name="Boedeker C."/>
            <person name="Pinto D."/>
            <person name="Vollmers J."/>
            <person name="Rivas-Marin E."/>
            <person name="Kohn T."/>
            <person name="Peeters S.H."/>
            <person name="Heuer A."/>
            <person name="Rast P."/>
            <person name="Oberbeckmann S."/>
            <person name="Bunk B."/>
            <person name="Jeske O."/>
            <person name="Meyerdierks A."/>
            <person name="Storesund J.E."/>
            <person name="Kallscheuer N."/>
            <person name="Luecker S."/>
            <person name="Lage O.M."/>
            <person name="Pohl T."/>
            <person name="Merkel B.J."/>
            <person name="Hornburger P."/>
            <person name="Mueller R.-W."/>
            <person name="Bruemmer F."/>
            <person name="Labrenz M."/>
            <person name="Spormann A.M."/>
            <person name="Op Den Camp H."/>
            <person name="Overmann J."/>
            <person name="Amann R."/>
            <person name="Jetten M.S.M."/>
            <person name="Mascher T."/>
            <person name="Medema M.H."/>
            <person name="Devos D.P."/>
            <person name="Kaster A.-K."/>
            <person name="Ovreas L."/>
            <person name="Rohde M."/>
            <person name="Galperin M.Y."/>
            <person name="Jogler C."/>
        </authorList>
    </citation>
    <scope>NUCLEOTIDE SEQUENCE [LARGE SCALE GENOMIC DNA]</scope>
    <source>
        <strain evidence="3 4">Pla52n</strain>
    </source>
</reference>
<dbReference type="RefSeq" id="WP_146523710.1">
    <property type="nucleotide sequence ID" value="NZ_CP151726.1"/>
</dbReference>
<name>A0A5C5ZQ76_9BACT</name>
<keyword evidence="2" id="KW-0812">Transmembrane</keyword>
<feature type="transmembrane region" description="Helical" evidence="2">
    <location>
        <begin position="61"/>
        <end position="82"/>
    </location>
</feature>
<dbReference type="Proteomes" id="UP000320176">
    <property type="component" value="Unassembled WGS sequence"/>
</dbReference>
<keyword evidence="2" id="KW-1133">Transmembrane helix</keyword>
<comment type="caution">
    <text evidence="3">The sequence shown here is derived from an EMBL/GenBank/DDBJ whole genome shotgun (WGS) entry which is preliminary data.</text>
</comment>
<dbReference type="AlphaFoldDB" id="A0A5C5ZQ76"/>
<protein>
    <recommendedName>
        <fullName evidence="5">DUF3566 domain-containing protein</fullName>
    </recommendedName>
</protein>
<keyword evidence="4" id="KW-1185">Reference proteome</keyword>
<feature type="transmembrane region" description="Helical" evidence="2">
    <location>
        <begin position="94"/>
        <end position="127"/>
    </location>
</feature>
<keyword evidence="2" id="KW-0472">Membrane</keyword>
<organism evidence="3 4">
    <name type="scientific">Stieleria varia</name>
    <dbReference type="NCBI Taxonomy" id="2528005"/>
    <lineage>
        <taxon>Bacteria</taxon>
        <taxon>Pseudomonadati</taxon>
        <taxon>Planctomycetota</taxon>
        <taxon>Planctomycetia</taxon>
        <taxon>Pirellulales</taxon>
        <taxon>Pirellulaceae</taxon>
        <taxon>Stieleria</taxon>
    </lineage>
</organism>
<proteinExistence type="predicted"/>
<dbReference type="EMBL" id="SJPN01000024">
    <property type="protein sequence ID" value="TWT89346.1"/>
    <property type="molecule type" value="Genomic_DNA"/>
</dbReference>
<evidence type="ECO:0000313" key="3">
    <source>
        <dbReference type="EMBL" id="TWT89346.1"/>
    </source>
</evidence>
<accession>A0A5C5ZQ76</accession>
<feature type="region of interest" description="Disordered" evidence="1">
    <location>
        <begin position="1"/>
        <end position="23"/>
    </location>
</feature>
<feature type="compositionally biased region" description="Pro residues" evidence="1">
    <location>
        <begin position="9"/>
        <end position="20"/>
    </location>
</feature>
<gene>
    <name evidence="3" type="ORF">Pla52n_68480</name>
</gene>
<sequence length="143" mass="14151">MQPSNSPNPASPNPASPNPASPASNPYVASVNVTASAPGNRTRRLCVKRIEPVSAAKISGILYAIFTLPTVVIMFFVSLLGAGIGGNAAGAQGAIPGIVGALFALVILPVVAGVAGFVGGLIGALIFNLASSLVGGIEMDVEV</sequence>
<evidence type="ECO:0000313" key="4">
    <source>
        <dbReference type="Proteomes" id="UP000320176"/>
    </source>
</evidence>